<keyword evidence="2" id="KW-0597">Phosphoprotein</keyword>
<dbReference type="FunCoup" id="A0A2T3B5T1">
    <property type="interactions" value="132"/>
</dbReference>
<dbReference type="InterPro" id="IPR016024">
    <property type="entry name" value="ARM-type_fold"/>
</dbReference>
<dbReference type="InParanoid" id="A0A2T3B5T1"/>
<dbReference type="InterPro" id="IPR001936">
    <property type="entry name" value="RasGAP_dom"/>
</dbReference>
<dbReference type="Proteomes" id="UP000241818">
    <property type="component" value="Unassembled WGS sequence"/>
</dbReference>
<accession>A0A2T3B5T1</accession>
<dbReference type="SUPFAM" id="SSF48371">
    <property type="entry name" value="ARM repeat"/>
    <property type="match status" value="2"/>
</dbReference>
<dbReference type="PROSITE" id="PS00509">
    <property type="entry name" value="RAS_GTPASE_ACTIV_1"/>
    <property type="match status" value="1"/>
</dbReference>
<dbReference type="STRING" id="857342.A0A2T3B5T1"/>
<feature type="region of interest" description="Disordered" evidence="3">
    <location>
        <begin position="101"/>
        <end position="146"/>
    </location>
</feature>
<dbReference type="Pfam" id="PF13716">
    <property type="entry name" value="CRAL_TRIO_2"/>
    <property type="match status" value="1"/>
</dbReference>
<protein>
    <recommendedName>
        <fullName evidence="4">Ras-GAP domain-containing protein</fullName>
    </recommendedName>
</protein>
<dbReference type="Gene3D" id="2.30.29.30">
    <property type="entry name" value="Pleckstrin-homology domain (PH domain)/Phosphotyrosine-binding domain (PTB)"/>
    <property type="match status" value="1"/>
</dbReference>
<proteinExistence type="predicted"/>
<evidence type="ECO:0000313" key="5">
    <source>
        <dbReference type="EMBL" id="PSS22120.1"/>
    </source>
</evidence>
<dbReference type="Pfam" id="PF00616">
    <property type="entry name" value="RasGAP"/>
    <property type="match status" value="1"/>
</dbReference>
<dbReference type="GeneID" id="36569782"/>
<dbReference type="PANTHER" id="PTHR10194:SF142">
    <property type="entry name" value="NEUROFIBROMIN"/>
    <property type="match status" value="1"/>
</dbReference>
<evidence type="ECO:0000256" key="3">
    <source>
        <dbReference type="SAM" id="MobiDB-lite"/>
    </source>
</evidence>
<dbReference type="GO" id="GO:0005096">
    <property type="term" value="F:GTPase activator activity"/>
    <property type="evidence" value="ECO:0007669"/>
    <property type="project" value="UniProtKB-KW"/>
</dbReference>
<sequence>MNGDSSLVVTLVDRLTTRLPHRTGSPSNDFNRDEVVVLTRATIVGVSTSCIGLVVETLVQLLEELSRPYKGIQSHPLHILYSELYVLELLAECCSTHWASVNTSPRSTEDAHVSDSDSSDSEDGSKAIPPPKNGSDRSGRALPNKLVARDVPPEALDDKLVRRLLEAVKLFLGPLSDNYVLPTTHILDDVFKVVGPADSPPLPESTAAVNGHLNGTEVSNLLLESSEAIEAYTRGIVEYVSFSNWPRALEYFKSSLRAAHPTTGTASQNTVTPEDDKSALVTLRLVSYFWVDSRKLSIVIQELCGSFLHLRKTFQSTVAVVLPSLITRWLERNPEEFVKLHTMHKRLDGGAETLFDMSNTLFDGGKRKSLVFPFQTSLLFLLPDVFEVASNMRDIKSNSISKKVSFLEMLRKSLRNRNETAIYCLTSLLRVARHFKLDSDAALLSYALDVQEEVREAVFRKHTVGMENGAIDGGLMTAAFVSLAHLNFETTVDNLASFCLAPNSPQDFKIAVISACSHFARQSKSEDYQPLFARVADFVRSQLKGKPSKTGESSDEQYTVLKPVEVPPSPDMIYSILVFLDASPLTIFTGAQEMNPGLIQYFDAVVASFMGFLVTDDERIRYLTNRVACKLLNHGSVALWRRSQTLGPQTLKNGFWKSTSIILTTVSEKLLDVSDDETVTLNFIHDYLKSRTTLLKTIEELAEFDEEVPERAVASTKLETAFLVSLCSTDISTCKLVTKCISLFCEETVLIERAAGSEKLLMSTLRNGDVYSEISAREFRFTGLVAFQKRVRGLLRRMQHPTAGILTAWEIVFDKWLKLSKQIFSRPTEMLEENSLVQWRNYSGFLASLGGTCISSQALAPEESGLAGLRWIDRVSPEGFDDTLLSRYLKQSIQLLASNNVRIREATRETLSTELSSSLYLPLFETLESELGVLFDSPRTNSSLSIETRIIFAEQAAALLKSIVERLGGPTEIGAALSIDIGVLTLNFARFLDDLADGPSILRVKIKICQLCETVTQKKNLLNLRHDVRIRNQLLEIIFSWVARPGSPKVDTVLSIGGRVDELLRLQRDLDKACLKALADLTYRLPLQPAEGQTDADTSDLKSQMFHTYFNRFLSLLNYESTEISRNEMRIAPTGNEEAMTTPELAITALSNLLSANIDVGLKHSLGIGYHEDLDIRTAFVKVLCNILIQGTEFNNLSDAAVNEKYNELLELLIDDMDLTIALCDACPSTEVDEMTISLLNIFDSRGLGFALLEALIEHEVDETENEAELLRRNCVATKMLSVYAKWKGAAYLKTTLQTVLERLVLTSKDLDLELDPARTSAEELQKNALQLRVVTKVFIDDICNSASHIPVSFRKICYIISSAVMKRFPEAKFTAVGSFIFLRFFCPAIVAPDSEGLISSAPSKEMRRGLLLIAKVVQNLANNVLFGAKEPYMFPLNDFLTQNIYYVTTFLREISAPPNVPDPVVETECFDFGSCVALHRFLYDHCDHVRQKLVLRERKGSLRSPLEISKGEIPILEALRKLISNLGPPPMDVSWNRPAISSNSPPSYSRFQHFMLRNAGRNTESLVSTRAVYDGGESKDGLPMICIILRNIDIETADYDLLLFGYLKIASRMWHRPFGILIDATCYVGQNEPQDAVFRKLDLLTPTELSKQLSRVYVYNMNSAFRKYFRRVLRLSAKSENSAFHPKNVDYHLIGNLQDLQAHFHLSQLHLPKETISVVTDTRYQFQPIIRLSKTKGKIEVIIKVGSQFVQITTMKKQEVVPGLRLHATVNDIFRLSEVDEAPTSIQTEDDSAFGLRTESGKIVMYFTSPRKPDVLQAIRSAKAKYGKELRTLKSFERLVRPQDVPGTLLNIALTNMASSDQVLRLASYNLLCALCRAFKFAADSKFMSAKELCVPLNPSSFIVDISQQLAQSEPQLTADFLNEFFVGWESFPYSQRPLSLAYMAPWLPSLRTTLITTESDSDKGREKVAVIFRKLIEVAVSDVGLSTTLEQCIWPVIRRDEIFVDIFLEEIIKSALTFGVDDERTEILGSIVASLGTISIRGRLLSRLRKALNRSSLRPTRQLPDNTVWGEICVLLRLCLSTSFDSGVQSQLFLPEIFHLVTMLANTGPSDVRLAVHRLLVNSIHAMCTTFELEESKLAKLKVLLLSLSEPRQDSLFSISPRDGIPLPPVPDTGVPTLTATESLAILLSEITIVAAPTVDLSNVWRSRWMSLVASTAFQSNPAIQPRAFTVMGCLAREDVDDDLLYQVLVALRNSVARFMEDNDSEMLIAIVTSLTKMINKLPSDSRYGLQLFWLAMSLVRLVPLGLFNCTALFLEAVVTNIATSGEFKGGRMASVLLQGRLPLEDAASQLDEIYGIHFTIENFHFAVCASLVKGLTDSVTRGTAMRVLSSFLETASSSMPHGIKFPEDMSCLPYLGLLMPRATTPEEAKDRLWLASGTEATDYDPSTEVLDMIDIGLIKDKELLLNVAIGIVDFRYLEDVVQNRNLLWLNRIATRRPTVILHLCGPVITILDDVLISCQNTATLESAHQLLRTLTSNPKFSGGVDTAEMLEDVLDGIGFSGLWRSSTFHVSNEHRRQCTTLTDRLIELIIA</sequence>
<dbReference type="InterPro" id="IPR036865">
    <property type="entry name" value="CRAL-TRIO_dom_sf"/>
</dbReference>
<dbReference type="InterPro" id="IPR011993">
    <property type="entry name" value="PH-like_dom_sf"/>
</dbReference>
<dbReference type="InterPro" id="IPR023152">
    <property type="entry name" value="RasGAP_CS"/>
</dbReference>
<dbReference type="Gene3D" id="1.10.506.10">
    <property type="entry name" value="GTPase Activation - p120gap, domain 1"/>
    <property type="match status" value="2"/>
</dbReference>
<evidence type="ECO:0000313" key="6">
    <source>
        <dbReference type="Proteomes" id="UP000241818"/>
    </source>
</evidence>
<evidence type="ECO:0000259" key="4">
    <source>
        <dbReference type="PROSITE" id="PS50018"/>
    </source>
</evidence>
<dbReference type="InterPro" id="IPR039360">
    <property type="entry name" value="Ras_GTPase"/>
</dbReference>
<dbReference type="EMBL" id="KZ679009">
    <property type="protein sequence ID" value="PSS22120.1"/>
    <property type="molecule type" value="Genomic_DNA"/>
</dbReference>
<dbReference type="InterPro" id="IPR008936">
    <property type="entry name" value="Rho_GTPase_activation_prot"/>
</dbReference>
<dbReference type="OrthoDB" id="28245at2759"/>
<dbReference type="PROSITE" id="PS50018">
    <property type="entry name" value="RAS_GTPASE_ACTIV_2"/>
    <property type="match status" value="1"/>
</dbReference>
<evidence type="ECO:0000256" key="2">
    <source>
        <dbReference type="ARBA" id="ARBA00022553"/>
    </source>
</evidence>
<keyword evidence="6" id="KW-1185">Reference proteome</keyword>
<dbReference type="Pfam" id="PF21877">
    <property type="entry name" value="PH_NF1"/>
    <property type="match status" value="1"/>
</dbReference>
<dbReference type="SUPFAM" id="SSF48350">
    <property type="entry name" value="GTPase activation domain, GAP"/>
    <property type="match status" value="1"/>
</dbReference>
<keyword evidence="1" id="KW-0343">GTPase activation</keyword>
<dbReference type="InterPro" id="IPR001251">
    <property type="entry name" value="CRAL-TRIO_dom"/>
</dbReference>
<dbReference type="Gene3D" id="3.40.525.10">
    <property type="entry name" value="CRAL-TRIO lipid binding domain"/>
    <property type="match status" value="1"/>
</dbReference>
<dbReference type="SMART" id="SM00323">
    <property type="entry name" value="RasGAP"/>
    <property type="match status" value="1"/>
</dbReference>
<gene>
    <name evidence="5" type="ORF">M430DRAFT_118292</name>
</gene>
<dbReference type="GO" id="GO:0007165">
    <property type="term" value="P:signal transduction"/>
    <property type="evidence" value="ECO:0007669"/>
    <property type="project" value="UniProtKB-ARBA"/>
</dbReference>
<organism evidence="5 6">
    <name type="scientific">Amorphotheca resinae ATCC 22711</name>
    <dbReference type="NCBI Taxonomy" id="857342"/>
    <lineage>
        <taxon>Eukaryota</taxon>
        <taxon>Fungi</taxon>
        <taxon>Dikarya</taxon>
        <taxon>Ascomycota</taxon>
        <taxon>Pezizomycotina</taxon>
        <taxon>Leotiomycetes</taxon>
        <taxon>Helotiales</taxon>
        <taxon>Amorphothecaceae</taxon>
        <taxon>Amorphotheca</taxon>
    </lineage>
</organism>
<dbReference type="InterPro" id="IPR054071">
    <property type="entry name" value="PH_NF1"/>
</dbReference>
<reference evidence="5 6" key="1">
    <citation type="journal article" date="2018" name="New Phytol.">
        <title>Comparative genomics and transcriptomics depict ericoid mycorrhizal fungi as versatile saprotrophs and plant mutualists.</title>
        <authorList>
            <person name="Martino E."/>
            <person name="Morin E."/>
            <person name="Grelet G.A."/>
            <person name="Kuo A."/>
            <person name="Kohler A."/>
            <person name="Daghino S."/>
            <person name="Barry K.W."/>
            <person name="Cichocki N."/>
            <person name="Clum A."/>
            <person name="Dockter R.B."/>
            <person name="Hainaut M."/>
            <person name="Kuo R.C."/>
            <person name="LaButti K."/>
            <person name="Lindahl B.D."/>
            <person name="Lindquist E.A."/>
            <person name="Lipzen A."/>
            <person name="Khouja H.R."/>
            <person name="Magnuson J."/>
            <person name="Murat C."/>
            <person name="Ohm R.A."/>
            <person name="Singer S.W."/>
            <person name="Spatafora J.W."/>
            <person name="Wang M."/>
            <person name="Veneault-Fourrey C."/>
            <person name="Henrissat B."/>
            <person name="Grigoriev I.V."/>
            <person name="Martin F.M."/>
            <person name="Perotto S."/>
        </authorList>
    </citation>
    <scope>NUCLEOTIDE SEQUENCE [LARGE SCALE GENOMIC DNA]</scope>
    <source>
        <strain evidence="5 6">ATCC 22711</strain>
    </source>
</reference>
<dbReference type="PANTHER" id="PTHR10194">
    <property type="entry name" value="RAS GTPASE-ACTIVATING PROTEINS"/>
    <property type="match status" value="1"/>
</dbReference>
<dbReference type="RefSeq" id="XP_024722275.1">
    <property type="nucleotide sequence ID" value="XM_024861701.1"/>
</dbReference>
<name>A0A2T3B5T1_AMORE</name>
<feature type="domain" description="Ras-GAP" evidence="4">
    <location>
        <begin position="1231"/>
        <end position="1423"/>
    </location>
</feature>
<dbReference type="CDD" id="cd05392">
    <property type="entry name" value="RasGAP_Neurofibromin_like"/>
    <property type="match status" value="1"/>
</dbReference>
<evidence type="ECO:0000256" key="1">
    <source>
        <dbReference type="ARBA" id="ARBA00022468"/>
    </source>
</evidence>